<dbReference type="GO" id="GO:0008775">
    <property type="term" value="F:acetate CoA-transferase activity"/>
    <property type="evidence" value="ECO:0007669"/>
    <property type="project" value="InterPro"/>
</dbReference>
<dbReference type="InterPro" id="IPR026888">
    <property type="entry name" value="AcetylCoA_hyd_C"/>
</dbReference>
<dbReference type="Pfam" id="PF02550">
    <property type="entry name" value="AcetylCoA_hydro"/>
    <property type="match status" value="1"/>
</dbReference>
<dbReference type="Gene3D" id="3.40.1080.10">
    <property type="entry name" value="Glutaconate Coenzyme A-transferase"/>
    <property type="match status" value="1"/>
</dbReference>
<keyword evidence="6" id="KW-1185">Reference proteome</keyword>
<dbReference type="InterPro" id="IPR003702">
    <property type="entry name" value="ActCoA_hydro_N"/>
</dbReference>
<dbReference type="PANTHER" id="PTHR21432">
    <property type="entry name" value="ACETYL-COA HYDROLASE-RELATED"/>
    <property type="match status" value="1"/>
</dbReference>
<protein>
    <submittedName>
        <fullName evidence="5">Acetyl-CoA hydrolase/transferase</fullName>
    </submittedName>
</protein>
<dbReference type="Gene3D" id="3.40.1080.20">
    <property type="entry name" value="Acetyl-CoA hydrolase/transferase C-terminal domain"/>
    <property type="match status" value="1"/>
</dbReference>
<dbReference type="GO" id="GO:0016787">
    <property type="term" value="F:hydrolase activity"/>
    <property type="evidence" value="ECO:0007669"/>
    <property type="project" value="UniProtKB-KW"/>
</dbReference>
<dbReference type="RefSeq" id="WP_007012219.1">
    <property type="nucleotide sequence ID" value="NZ_AGFM01000017.1"/>
</dbReference>
<evidence type="ECO:0000313" key="6">
    <source>
        <dbReference type="Proteomes" id="UP000004030"/>
    </source>
</evidence>
<organism evidence="5 6">
    <name type="scientific">Novosphingobium pentaromativorans US6-1</name>
    <dbReference type="NCBI Taxonomy" id="1088721"/>
    <lineage>
        <taxon>Bacteria</taxon>
        <taxon>Pseudomonadati</taxon>
        <taxon>Pseudomonadota</taxon>
        <taxon>Alphaproteobacteria</taxon>
        <taxon>Sphingomonadales</taxon>
        <taxon>Sphingomonadaceae</taxon>
        <taxon>Novosphingobium</taxon>
    </lineage>
</organism>
<feature type="domain" description="Acetyl-CoA hydrolase/transferase C-terminal" evidence="4">
    <location>
        <begin position="289"/>
        <end position="438"/>
    </location>
</feature>
<feature type="domain" description="Acetyl-CoA hydrolase/transferase N-terminal" evidence="3">
    <location>
        <begin position="12"/>
        <end position="197"/>
    </location>
</feature>
<dbReference type="InterPro" id="IPR046433">
    <property type="entry name" value="ActCoA_hydro"/>
</dbReference>
<dbReference type="Pfam" id="PF13336">
    <property type="entry name" value="AcetylCoA_hyd_C"/>
    <property type="match status" value="1"/>
</dbReference>
<keyword evidence="5" id="KW-0378">Hydrolase</keyword>
<dbReference type="AlphaFoldDB" id="G6EAY0"/>
<dbReference type="PANTHER" id="PTHR21432:SF20">
    <property type="entry name" value="ACETYL-COA HYDROLASE"/>
    <property type="match status" value="1"/>
</dbReference>
<dbReference type="STRING" id="1088721.JI59_13590"/>
<dbReference type="EMBL" id="AGFM01000017">
    <property type="protein sequence ID" value="EHJ61543.1"/>
    <property type="molecule type" value="Genomic_DNA"/>
</dbReference>
<sequence length="440" mass="47882">MAVRALPAMDVQELYRSKLMSAQDAARLLVADSDVAMGMAVAEPPALLAAIARRVETEDLSALRLWYFHSMTHAASSVLRRDLLDRVRPHCMFLSSVERGLMKNDPAHCDELIEFVPTAFSASPQLLREDVALDACVTMVSPMGKHGYFTFGTANDYTSVAARSARKLIVEVNPLMPRVFGESPLHVSEIDAIVEKRSPLITVKDHAAAPEDEAIARIVAEMIDDGACLQMGIGNLPAAVCSRLRSRRDLGIHTELLTPALAGLMQRGAVTNRRKATFPGRTVFTFAMGDTAFYEWLDDNQAIYSLPVDIVNDPRHIAKNDNVVSVNATLQVDLSGACNSEHMMGHQYSGSGGQLDFVRGANASKGGISIIACRSTAKDGTVSRIVPSLEGPVTTPRNDVHWIVTEFGAANLRGKSLRQRAEAMIALAHPHFRDELARSL</sequence>
<evidence type="ECO:0000313" key="5">
    <source>
        <dbReference type="EMBL" id="EHJ61543.1"/>
    </source>
</evidence>
<dbReference type="GO" id="GO:0006083">
    <property type="term" value="P:acetate metabolic process"/>
    <property type="evidence" value="ECO:0007669"/>
    <property type="project" value="InterPro"/>
</dbReference>
<proteinExistence type="inferred from homology"/>
<dbReference type="InterPro" id="IPR037171">
    <property type="entry name" value="NagB/RpiA_transferase-like"/>
</dbReference>
<accession>G6EAY0</accession>
<evidence type="ECO:0000259" key="4">
    <source>
        <dbReference type="Pfam" id="PF13336"/>
    </source>
</evidence>
<keyword evidence="2 5" id="KW-0808">Transferase</keyword>
<dbReference type="Proteomes" id="UP000004030">
    <property type="component" value="Unassembled WGS sequence"/>
</dbReference>
<evidence type="ECO:0000256" key="1">
    <source>
        <dbReference type="ARBA" id="ARBA00009632"/>
    </source>
</evidence>
<dbReference type="PATRIC" id="fig|1088721.3.peg.1287"/>
<dbReference type="SUPFAM" id="SSF100950">
    <property type="entry name" value="NagB/RpiA/CoA transferase-like"/>
    <property type="match status" value="2"/>
</dbReference>
<evidence type="ECO:0000259" key="3">
    <source>
        <dbReference type="Pfam" id="PF02550"/>
    </source>
</evidence>
<comment type="similarity">
    <text evidence="1">Belongs to the acetyl-CoA hydrolase/transferase family.</text>
</comment>
<dbReference type="eggNOG" id="COG0427">
    <property type="taxonomic scope" value="Bacteria"/>
</dbReference>
<name>G6EAY0_9SPHN</name>
<dbReference type="InterPro" id="IPR038460">
    <property type="entry name" value="AcetylCoA_hyd_C_sf"/>
</dbReference>
<evidence type="ECO:0000256" key="2">
    <source>
        <dbReference type="ARBA" id="ARBA00022679"/>
    </source>
</evidence>
<gene>
    <name evidence="5" type="ORF">NSU_1304</name>
</gene>
<dbReference type="Gene3D" id="3.30.750.70">
    <property type="entry name" value="4-hydroxybutyrate coenzyme like domains"/>
    <property type="match status" value="1"/>
</dbReference>
<reference evidence="5 6" key="1">
    <citation type="journal article" date="2012" name="J. Bacteriol.">
        <title>Genome sequence of benzo(a)pyrene-degrading bacterium Novosphingobium pentaromativorans US6-1.</title>
        <authorList>
            <person name="Luo Y.R."/>
            <person name="Kang S.G."/>
            <person name="Kim S.J."/>
            <person name="Kim M.R."/>
            <person name="Li N."/>
            <person name="Lee J.H."/>
            <person name="Kwon K.K."/>
        </authorList>
    </citation>
    <scope>NUCLEOTIDE SEQUENCE [LARGE SCALE GENOMIC DNA]</scope>
    <source>
        <strain evidence="5 6">US6-1</strain>
    </source>
</reference>
<comment type="caution">
    <text evidence="5">The sequence shown here is derived from an EMBL/GenBank/DDBJ whole genome shotgun (WGS) entry which is preliminary data.</text>
</comment>